<dbReference type="GO" id="GO:0000976">
    <property type="term" value="F:transcription cis-regulatory region binding"/>
    <property type="evidence" value="ECO:0007669"/>
    <property type="project" value="TreeGrafter"/>
</dbReference>
<gene>
    <name evidence="5" type="ORF">GCM10011401_00080</name>
</gene>
<evidence type="ECO:0000313" key="5">
    <source>
        <dbReference type="EMBL" id="GGE57392.1"/>
    </source>
</evidence>
<dbReference type="SUPFAM" id="SSF53822">
    <property type="entry name" value="Periplasmic binding protein-like I"/>
    <property type="match status" value="1"/>
</dbReference>
<protein>
    <submittedName>
        <fullName evidence="5">LacI family transcriptional regulator</fullName>
    </submittedName>
</protein>
<keyword evidence="1" id="KW-0805">Transcription regulation</keyword>
<reference evidence="5" key="1">
    <citation type="journal article" date="2014" name="Int. J. Syst. Evol. Microbiol.">
        <title>Complete genome sequence of Corynebacterium casei LMG S-19264T (=DSM 44701T), isolated from a smear-ripened cheese.</title>
        <authorList>
            <consortium name="US DOE Joint Genome Institute (JGI-PGF)"/>
            <person name="Walter F."/>
            <person name="Albersmeier A."/>
            <person name="Kalinowski J."/>
            <person name="Ruckert C."/>
        </authorList>
    </citation>
    <scope>NUCLEOTIDE SEQUENCE</scope>
    <source>
        <strain evidence="5">CGMCC 1.15388</strain>
    </source>
</reference>
<dbReference type="SUPFAM" id="SSF47413">
    <property type="entry name" value="lambda repressor-like DNA-binding domains"/>
    <property type="match status" value="1"/>
</dbReference>
<dbReference type="Proteomes" id="UP000633136">
    <property type="component" value="Unassembled WGS sequence"/>
</dbReference>
<dbReference type="PROSITE" id="PS00356">
    <property type="entry name" value="HTH_LACI_1"/>
    <property type="match status" value="1"/>
</dbReference>
<proteinExistence type="predicted"/>
<evidence type="ECO:0000313" key="6">
    <source>
        <dbReference type="Proteomes" id="UP000633136"/>
    </source>
</evidence>
<organism evidence="5 6">
    <name type="scientific">Nesterenkonia cremea</name>
    <dbReference type="NCBI Taxonomy" id="1882340"/>
    <lineage>
        <taxon>Bacteria</taxon>
        <taxon>Bacillati</taxon>
        <taxon>Actinomycetota</taxon>
        <taxon>Actinomycetes</taxon>
        <taxon>Micrococcales</taxon>
        <taxon>Micrococcaceae</taxon>
        <taxon>Nesterenkonia</taxon>
    </lineage>
</organism>
<feature type="domain" description="HTH lacI-type" evidence="4">
    <location>
        <begin position="20"/>
        <end position="74"/>
    </location>
</feature>
<dbReference type="EMBL" id="BMIS01000001">
    <property type="protein sequence ID" value="GGE57392.1"/>
    <property type="molecule type" value="Genomic_DNA"/>
</dbReference>
<dbReference type="PROSITE" id="PS50932">
    <property type="entry name" value="HTH_LACI_2"/>
    <property type="match status" value="1"/>
</dbReference>
<dbReference type="InterPro" id="IPR000843">
    <property type="entry name" value="HTH_LacI"/>
</dbReference>
<evidence type="ECO:0000256" key="2">
    <source>
        <dbReference type="ARBA" id="ARBA00023125"/>
    </source>
</evidence>
<dbReference type="InterPro" id="IPR028082">
    <property type="entry name" value="Peripla_BP_I"/>
</dbReference>
<evidence type="ECO:0000256" key="1">
    <source>
        <dbReference type="ARBA" id="ARBA00023015"/>
    </source>
</evidence>
<dbReference type="PANTHER" id="PTHR30146:SF109">
    <property type="entry name" value="HTH-TYPE TRANSCRIPTIONAL REGULATOR GALS"/>
    <property type="match status" value="1"/>
</dbReference>
<accession>A0A917EML1</accession>
<dbReference type="AlphaFoldDB" id="A0A917EML1"/>
<dbReference type="Gene3D" id="3.40.50.2300">
    <property type="match status" value="2"/>
</dbReference>
<sequence length="351" mass="37800">MAHKVVNRSTPGILKCMALAQVRDVAKLAGVSPATVSNALNHPERVSASTRQRIQEAIDELGYVRNDAARQLRAGSNRAVGMILLDVGNPFFAEVARGAENQLTTSHRPLLLSNSNQDAEREAAQLGLFEEQRLAGVLVTPVGNVLHRLRRLKERGTAVVIVDRKTGADEFSSVSVDDKLGGRLAVDHLLERGRQHIAMVGGPQNLRQIKHRLQGAQQRVQQSDSATLTFHETPTTDVAAGRLATLDILAKPRSTRPDAIFAANDLIALGVLQELVRAGVSVPDDIALIGYDNIQFSASATTPITSIRQPAEEMGSRAAELLCDVIDKPGAPVQHTVFQPEIVVRESTTGA</sequence>
<evidence type="ECO:0000256" key="3">
    <source>
        <dbReference type="ARBA" id="ARBA00023163"/>
    </source>
</evidence>
<dbReference type="Pfam" id="PF00356">
    <property type="entry name" value="LacI"/>
    <property type="match status" value="1"/>
</dbReference>
<name>A0A917EML1_9MICC</name>
<reference evidence="5" key="2">
    <citation type="submission" date="2020-09" db="EMBL/GenBank/DDBJ databases">
        <authorList>
            <person name="Sun Q."/>
            <person name="Zhou Y."/>
        </authorList>
    </citation>
    <scope>NUCLEOTIDE SEQUENCE</scope>
    <source>
        <strain evidence="5">CGMCC 1.15388</strain>
    </source>
</reference>
<dbReference type="CDD" id="cd06293">
    <property type="entry name" value="PBP1_LacI-like"/>
    <property type="match status" value="1"/>
</dbReference>
<evidence type="ECO:0000259" key="4">
    <source>
        <dbReference type="PROSITE" id="PS50932"/>
    </source>
</evidence>
<comment type="caution">
    <text evidence="5">The sequence shown here is derived from an EMBL/GenBank/DDBJ whole genome shotgun (WGS) entry which is preliminary data.</text>
</comment>
<dbReference type="SMART" id="SM00354">
    <property type="entry name" value="HTH_LACI"/>
    <property type="match status" value="1"/>
</dbReference>
<keyword evidence="2" id="KW-0238">DNA-binding</keyword>
<keyword evidence="6" id="KW-1185">Reference proteome</keyword>
<dbReference type="PANTHER" id="PTHR30146">
    <property type="entry name" value="LACI-RELATED TRANSCRIPTIONAL REPRESSOR"/>
    <property type="match status" value="1"/>
</dbReference>
<dbReference type="CDD" id="cd01392">
    <property type="entry name" value="HTH_LacI"/>
    <property type="match status" value="1"/>
</dbReference>
<dbReference type="InterPro" id="IPR046335">
    <property type="entry name" value="LacI/GalR-like_sensor"/>
</dbReference>
<dbReference type="Pfam" id="PF13377">
    <property type="entry name" value="Peripla_BP_3"/>
    <property type="match status" value="1"/>
</dbReference>
<keyword evidence="3" id="KW-0804">Transcription</keyword>
<dbReference type="GO" id="GO:0003700">
    <property type="term" value="F:DNA-binding transcription factor activity"/>
    <property type="evidence" value="ECO:0007669"/>
    <property type="project" value="TreeGrafter"/>
</dbReference>
<dbReference type="InterPro" id="IPR010982">
    <property type="entry name" value="Lambda_DNA-bd_dom_sf"/>
</dbReference>
<dbReference type="Gene3D" id="1.10.260.40">
    <property type="entry name" value="lambda repressor-like DNA-binding domains"/>
    <property type="match status" value="1"/>
</dbReference>